<evidence type="ECO:0000313" key="3">
    <source>
        <dbReference type="Proteomes" id="UP000218209"/>
    </source>
</evidence>
<feature type="region of interest" description="Disordered" evidence="1">
    <location>
        <begin position="286"/>
        <end position="320"/>
    </location>
</feature>
<evidence type="ECO:0000313" key="2">
    <source>
        <dbReference type="EMBL" id="OSX79350.1"/>
    </source>
</evidence>
<protein>
    <submittedName>
        <fullName evidence="2">Uncharacterized protein</fullName>
    </submittedName>
</protein>
<organism evidence="2 3">
    <name type="scientific">Porphyra umbilicalis</name>
    <name type="common">Purple laver</name>
    <name type="synonym">Red alga</name>
    <dbReference type="NCBI Taxonomy" id="2786"/>
    <lineage>
        <taxon>Eukaryota</taxon>
        <taxon>Rhodophyta</taxon>
        <taxon>Bangiophyceae</taxon>
        <taxon>Bangiales</taxon>
        <taxon>Bangiaceae</taxon>
        <taxon>Porphyra</taxon>
    </lineage>
</organism>
<dbReference type="OrthoDB" id="676979at2759"/>
<dbReference type="Gene3D" id="3.80.10.10">
    <property type="entry name" value="Ribonuclease Inhibitor"/>
    <property type="match status" value="1"/>
</dbReference>
<feature type="compositionally biased region" description="Basic and acidic residues" evidence="1">
    <location>
        <begin position="192"/>
        <end position="207"/>
    </location>
</feature>
<gene>
    <name evidence="2" type="ORF">BU14_0081s0029</name>
</gene>
<feature type="region of interest" description="Disordered" evidence="1">
    <location>
        <begin position="99"/>
        <end position="241"/>
    </location>
</feature>
<feature type="compositionally biased region" description="Acidic residues" evidence="1">
    <location>
        <begin position="210"/>
        <end position="219"/>
    </location>
</feature>
<accession>A0A1X6PEU1</accession>
<feature type="compositionally biased region" description="Acidic residues" evidence="1">
    <location>
        <begin position="232"/>
        <end position="241"/>
    </location>
</feature>
<dbReference type="Proteomes" id="UP000218209">
    <property type="component" value="Unassembled WGS sequence"/>
</dbReference>
<feature type="compositionally biased region" description="Basic and acidic residues" evidence="1">
    <location>
        <begin position="290"/>
        <end position="302"/>
    </location>
</feature>
<evidence type="ECO:0000256" key="1">
    <source>
        <dbReference type="SAM" id="MobiDB-lite"/>
    </source>
</evidence>
<proteinExistence type="predicted"/>
<keyword evidence="3" id="KW-1185">Reference proteome</keyword>
<feature type="compositionally biased region" description="Acidic residues" evidence="1">
    <location>
        <begin position="149"/>
        <end position="191"/>
    </location>
</feature>
<dbReference type="EMBL" id="KV918793">
    <property type="protein sequence ID" value="OSX79350.1"/>
    <property type="molecule type" value="Genomic_DNA"/>
</dbReference>
<feature type="compositionally biased region" description="Low complexity" evidence="1">
    <location>
        <begin position="99"/>
        <end position="111"/>
    </location>
</feature>
<dbReference type="SUPFAM" id="SSF52058">
    <property type="entry name" value="L domain-like"/>
    <property type="match status" value="1"/>
</dbReference>
<reference evidence="2 3" key="1">
    <citation type="submission" date="2017-03" db="EMBL/GenBank/DDBJ databases">
        <title>WGS assembly of Porphyra umbilicalis.</title>
        <authorList>
            <person name="Brawley S.H."/>
            <person name="Blouin N.A."/>
            <person name="Ficko-Blean E."/>
            <person name="Wheeler G.L."/>
            <person name="Lohr M."/>
            <person name="Goodson H.V."/>
            <person name="Jenkins J.W."/>
            <person name="Blaby-Haas C.E."/>
            <person name="Helliwell K.E."/>
            <person name="Chan C."/>
            <person name="Marriage T."/>
            <person name="Bhattacharya D."/>
            <person name="Klein A.S."/>
            <person name="Badis Y."/>
            <person name="Brodie J."/>
            <person name="Cao Y."/>
            <person name="Collen J."/>
            <person name="Dittami S.M."/>
            <person name="Gachon C.M."/>
            <person name="Green B.R."/>
            <person name="Karpowicz S."/>
            <person name="Kim J.W."/>
            <person name="Kudahl U."/>
            <person name="Lin S."/>
            <person name="Michel G."/>
            <person name="Mittag M."/>
            <person name="Olson B.J."/>
            <person name="Pangilinan J."/>
            <person name="Peng Y."/>
            <person name="Qiu H."/>
            <person name="Shu S."/>
            <person name="Singer J.T."/>
            <person name="Smith A.G."/>
            <person name="Sprecher B.N."/>
            <person name="Wagner V."/>
            <person name="Wang W."/>
            <person name="Wang Z.-Y."/>
            <person name="Yan J."/>
            <person name="Yarish C."/>
            <person name="Zoeuner-Riek S."/>
            <person name="Zhuang Y."/>
            <person name="Zou Y."/>
            <person name="Lindquist E.A."/>
            <person name="Grimwood J."/>
            <person name="Barry K."/>
            <person name="Rokhsar D.S."/>
            <person name="Schmutz J."/>
            <person name="Stiller J.W."/>
            <person name="Grossman A.R."/>
            <person name="Prochnik S.E."/>
        </authorList>
    </citation>
    <scope>NUCLEOTIDE SEQUENCE [LARGE SCALE GENOMIC DNA]</scope>
    <source>
        <strain evidence="2">4086291</strain>
    </source>
</reference>
<name>A0A1X6PEU1_PORUM</name>
<feature type="compositionally biased region" description="Low complexity" evidence="1">
    <location>
        <begin position="303"/>
        <end position="313"/>
    </location>
</feature>
<dbReference type="AlphaFoldDB" id="A0A1X6PEU1"/>
<dbReference type="InterPro" id="IPR032675">
    <property type="entry name" value="LRR_dom_sf"/>
</dbReference>
<sequence>MGLVHVRWLDLARNQLRAPPDGLAGLTNLDVPNLADNQITARNWPAFVADIVNVEHNPVCRSLGWSVSVASRNGDADPTVVGLTRELPAPPRLAAVPADATGAATDDAGAASHPPVLDDGQKEDGTAADGGRGEGTPSSEMLYQMVDGPADEDDDEDGSNDEDDSTDTDGDDEDGIADRDDDDEDGSADADDDKKKGSGEADAKEGGSGDADDTEEGSGDADGQKQGSGDAVDNEDSDGIYESEVDVSDMFDADEGAALANDPMQVDPRGDGVATGCGTFAGSVNDVVEDDGKGGDDQHDGVGVDMDGVVDGGDANRAAG</sequence>